<evidence type="ECO:0000256" key="1">
    <source>
        <dbReference type="SAM" id="MobiDB-lite"/>
    </source>
</evidence>
<dbReference type="Proteomes" id="UP001527882">
    <property type="component" value="Unassembled WGS sequence"/>
</dbReference>
<keyword evidence="3" id="KW-1185">Reference proteome</keyword>
<protein>
    <submittedName>
        <fullName evidence="2">Extracellular solute-binding protein</fullName>
    </submittedName>
</protein>
<feature type="region of interest" description="Disordered" evidence="1">
    <location>
        <begin position="476"/>
        <end position="497"/>
    </location>
</feature>
<organism evidence="2 3">
    <name type="scientific">Paenibacillus gyeongsangnamensis</name>
    <dbReference type="NCBI Taxonomy" id="3388067"/>
    <lineage>
        <taxon>Bacteria</taxon>
        <taxon>Bacillati</taxon>
        <taxon>Bacillota</taxon>
        <taxon>Bacilli</taxon>
        <taxon>Bacillales</taxon>
        <taxon>Paenibacillaceae</taxon>
        <taxon>Paenibacillus</taxon>
    </lineage>
</organism>
<name>A0ABT4QHV2_9BACL</name>
<evidence type="ECO:0000313" key="3">
    <source>
        <dbReference type="Proteomes" id="UP001527882"/>
    </source>
</evidence>
<dbReference type="EMBL" id="JAQAGZ010000023">
    <property type="protein sequence ID" value="MCZ8516438.1"/>
    <property type="molecule type" value="Genomic_DNA"/>
</dbReference>
<dbReference type="RefSeq" id="WP_269884966.1">
    <property type="nucleotide sequence ID" value="NZ_JAQAGZ010000023.1"/>
</dbReference>
<dbReference type="PROSITE" id="PS51257">
    <property type="entry name" value="PROKAR_LIPOPROTEIN"/>
    <property type="match status" value="1"/>
</dbReference>
<dbReference type="Pfam" id="PF01547">
    <property type="entry name" value="SBP_bac_1"/>
    <property type="match status" value="1"/>
</dbReference>
<sequence length="497" mass="55890">MLNKKHRIGVMFAIVIAAAVVLATGCTFFEDKEFSGSASGNKTAKNEITVSIYDRGIIPASEGSYADNRWTNWINRNGPVNVKFIPIMRSESRQNLMKLFASGSAPDIINEYNTAIRNSLYEQNQLLPLDNVLKFMPEYEKLITQYPQLKNAGTKSDGKLYEIGKLNEANPLHAFFIRTDWLKKLGLEVPKTQEEFFQVAKAFTELDPDGDGKDDTYGTNLSYYSENALNEMFGDSSSITQFSWGIKDGKIVRLWENELASLTFKKSLYDNHIIDKNYMYDSSGSKAKQDFLNGKIGIYINPSVNWTEFTLSDLAILKKNVPGAEIAPLAYPKTSMGEFTGAINNPIQMTTVINANTKNPEAAAQYIDFMMKPKTSVTFLGDEGVHWTKNPNGCPSVLDPYKQKYEVSYNVDYQMFVTGINQKCGYIINKFNPEVPEQKTALDIYKSAQKLYLDPSRQSRLDGGRIYACISEQSECDTNGSAQGNKRSLCQSDHQRQ</sequence>
<dbReference type="InterPro" id="IPR050490">
    <property type="entry name" value="Bact_solute-bd_prot1"/>
</dbReference>
<reference evidence="2 3" key="1">
    <citation type="submission" date="2022-12" db="EMBL/GenBank/DDBJ databases">
        <title>Draft genome sequence of Paenibacillus sp. dW9.</title>
        <authorList>
            <person name="Choi E.-W."/>
            <person name="Kim D.-U."/>
        </authorList>
    </citation>
    <scope>NUCLEOTIDE SEQUENCE [LARGE SCALE GENOMIC DNA]</scope>
    <source>
        <strain evidence="3">dW9</strain>
    </source>
</reference>
<dbReference type="InterPro" id="IPR006059">
    <property type="entry name" value="SBP"/>
</dbReference>
<dbReference type="PANTHER" id="PTHR43649">
    <property type="entry name" value="ARABINOSE-BINDING PROTEIN-RELATED"/>
    <property type="match status" value="1"/>
</dbReference>
<dbReference type="Gene3D" id="3.40.190.10">
    <property type="entry name" value="Periplasmic binding protein-like II"/>
    <property type="match status" value="2"/>
</dbReference>
<comment type="caution">
    <text evidence="2">The sequence shown here is derived from an EMBL/GenBank/DDBJ whole genome shotgun (WGS) entry which is preliminary data.</text>
</comment>
<dbReference type="PANTHER" id="PTHR43649:SF12">
    <property type="entry name" value="DIACETYLCHITOBIOSE BINDING PROTEIN DASA"/>
    <property type="match status" value="1"/>
</dbReference>
<evidence type="ECO:0000313" key="2">
    <source>
        <dbReference type="EMBL" id="MCZ8516438.1"/>
    </source>
</evidence>
<accession>A0ABT4QHV2</accession>
<proteinExistence type="predicted"/>
<gene>
    <name evidence="2" type="ORF">O9H85_29430</name>
</gene>
<dbReference type="SUPFAM" id="SSF53850">
    <property type="entry name" value="Periplasmic binding protein-like II"/>
    <property type="match status" value="1"/>
</dbReference>